<keyword evidence="4" id="KW-1185">Reference proteome</keyword>
<evidence type="ECO:0000313" key="3">
    <source>
        <dbReference type="EMBL" id="GGG59607.1"/>
    </source>
</evidence>
<accession>A0A917GXJ3</accession>
<proteinExistence type="predicted"/>
<dbReference type="Pfam" id="PF04773">
    <property type="entry name" value="FecR"/>
    <property type="match status" value="1"/>
</dbReference>
<organism evidence="3 4">
    <name type="scientific">Pseudohongiella nitratireducens</name>
    <dbReference type="NCBI Taxonomy" id="1768907"/>
    <lineage>
        <taxon>Bacteria</taxon>
        <taxon>Pseudomonadati</taxon>
        <taxon>Pseudomonadota</taxon>
        <taxon>Gammaproteobacteria</taxon>
        <taxon>Pseudomonadales</taxon>
        <taxon>Pseudohongiellaceae</taxon>
        <taxon>Pseudohongiella</taxon>
    </lineage>
</organism>
<reference evidence="3" key="1">
    <citation type="journal article" date="2014" name="Int. J. Syst. Evol. Microbiol.">
        <title>Complete genome sequence of Corynebacterium casei LMG S-19264T (=DSM 44701T), isolated from a smear-ripened cheese.</title>
        <authorList>
            <consortium name="US DOE Joint Genome Institute (JGI-PGF)"/>
            <person name="Walter F."/>
            <person name="Albersmeier A."/>
            <person name="Kalinowski J."/>
            <person name="Ruckert C."/>
        </authorList>
    </citation>
    <scope>NUCLEOTIDE SEQUENCE</scope>
    <source>
        <strain evidence="3">CGMCC 1.15425</strain>
    </source>
</reference>
<dbReference type="OrthoDB" id="7028389at2"/>
<dbReference type="Gene3D" id="2.60.120.1440">
    <property type="match status" value="1"/>
</dbReference>
<dbReference type="Proteomes" id="UP000627715">
    <property type="component" value="Unassembled WGS sequence"/>
</dbReference>
<protein>
    <recommendedName>
        <fullName evidence="2">FecR protein domain-containing protein</fullName>
    </recommendedName>
</protein>
<sequence length="467" mass="49407">MKIKQLKLALVLAASTLGTVAAMTATPALAESAQPMPAVGEVSLVLGEAVVIHADGSQSPVSQGMSIKASDNVQTASNGHVHIHFVDDALVSIRPDSRLRITQYDYDASQPEASTIRLNLDEGITRAISGNGARSAKERFRLNTPIAAIGVRGTDFVVSARDEDLRARVNEGAIIVAPFSADCSADALGPCSVNGVELSESNLQMVAMSGRTSSPQLLPATVERDPEMIEDEASVMVADADTGAEEKAAGVDVYLENVTAQRVQDEADNITSSVTPEPPPTIAEVDFTPEVALTAKDLADNQLVWGRWGVANGDLERMTLAKEEAWPDRDLGNIAITDRNTEYVLIRDADGRQRVDAGLGQIDFTLSSAQAFYHGEAGVSAMAVRDGALSVDFNGRSFSTSLDLDHDVTGDIQFTATGNVDEQGFLRANSQTGKVLGATSIDGSEAGYMFEQQLEAGGIQGLTLWGQ</sequence>
<dbReference type="AlphaFoldDB" id="A0A917GXJ3"/>
<feature type="chain" id="PRO_5037571195" description="FecR protein domain-containing protein" evidence="1">
    <location>
        <begin position="31"/>
        <end position="467"/>
    </location>
</feature>
<evidence type="ECO:0000256" key="1">
    <source>
        <dbReference type="SAM" id="SignalP"/>
    </source>
</evidence>
<evidence type="ECO:0000313" key="4">
    <source>
        <dbReference type="Proteomes" id="UP000627715"/>
    </source>
</evidence>
<name>A0A917GXJ3_9GAMM</name>
<keyword evidence="1" id="KW-0732">Signal</keyword>
<dbReference type="RefSeq" id="WP_068812366.1">
    <property type="nucleotide sequence ID" value="NZ_BMIY01000006.1"/>
</dbReference>
<dbReference type="EMBL" id="BMIY01000006">
    <property type="protein sequence ID" value="GGG59607.1"/>
    <property type="molecule type" value="Genomic_DNA"/>
</dbReference>
<reference evidence="3" key="2">
    <citation type="submission" date="2020-09" db="EMBL/GenBank/DDBJ databases">
        <authorList>
            <person name="Sun Q."/>
            <person name="Zhou Y."/>
        </authorList>
    </citation>
    <scope>NUCLEOTIDE SEQUENCE</scope>
    <source>
        <strain evidence="3">CGMCC 1.15425</strain>
    </source>
</reference>
<feature type="signal peptide" evidence="1">
    <location>
        <begin position="1"/>
        <end position="30"/>
    </location>
</feature>
<evidence type="ECO:0000259" key="2">
    <source>
        <dbReference type="Pfam" id="PF04773"/>
    </source>
</evidence>
<comment type="caution">
    <text evidence="3">The sequence shown here is derived from an EMBL/GenBank/DDBJ whole genome shotgun (WGS) entry which is preliminary data.</text>
</comment>
<feature type="domain" description="FecR protein" evidence="2">
    <location>
        <begin position="71"/>
        <end position="174"/>
    </location>
</feature>
<dbReference type="InterPro" id="IPR006860">
    <property type="entry name" value="FecR"/>
</dbReference>
<gene>
    <name evidence="3" type="ORF">GCM10011403_16170</name>
</gene>
<dbReference type="PANTHER" id="PTHR38731">
    <property type="entry name" value="LIPL45-RELATED LIPOPROTEIN-RELATED"/>
    <property type="match status" value="1"/>
</dbReference>